<feature type="domain" description="Peptidase S8/S53" evidence="10">
    <location>
        <begin position="140"/>
        <end position="591"/>
    </location>
</feature>
<proteinExistence type="inferred from homology"/>
<dbReference type="InterPro" id="IPR010259">
    <property type="entry name" value="S8pro/Inhibitor_I9"/>
</dbReference>
<protein>
    <recommendedName>
        <fullName evidence="16">Subtilisin-like protease</fullName>
    </recommendedName>
</protein>
<evidence type="ECO:0000313" key="15">
    <source>
        <dbReference type="Proteomes" id="UP000019116"/>
    </source>
</evidence>
<sequence>MSFSAAMAAGSLTALCLLLAAANAAAEATSSYIVHVAPAHALPAPRRGLLSAGAYGSFLRAHVPADVSSPAPTVHYSYAHAATGFAARLTGRQAAHLASQRSVLGVVPSVAERPHTTLTPSFLGLSPAAGLLPASNGATDVVIGVLDSGVYPVGRASFSADPSLPPVPGRFRGGCVATPSFNASAYCNTKLVGAKFFYRGYEQETGRPIDERVMSKSPLDTDGHGTHTASTAAGSAATGAGFFDYARGNAVGVAPGARIAAYKVCWNNTCTSDDILAGFEAAIADGVDVISISLGSTNGAQPFHLDTTAIGAFRAVRKGIVVSASAGNNGPRETTAVNIAPWFLTVAASTVNRQFPVDVLLGNGQTFTGTSLNTGTPLGATKLPLVYGGFVGTQFCEAGKLNATMVAGKIVLCESSNNARTAKGEAVRIAGGVGLILASFDLYREQAMTDAHVLPAASVTFVDAVKIANYIATDGSPAATIASGGTAIGRSAPPYPRMASFSSRGPSRHAPEILKPDITAPGVDILAAWTGANSPSHVSTDTRRVEYNVIAGTSMSCPHVSGVAALLRQARPEWSPAAIKSAMMTTAYNVDSAGGVIGDMSTGKASTPFARGAGHVDPNGAADPGLVYDADAEDYITFLCAIGYDAKQVALFTGDGSVTDCSTRSGSGVGDLNYPAFSAVFGPGKRAVTQRRVVRNVGGNVWATYKVRITAPDGVRVTVSPGTLRFRPWRKTQEYKVTLELQENLPDKHTFGAIEWSDGQHKVKSPIAITWPPATGKIAQL</sequence>
<dbReference type="CDD" id="cd02120">
    <property type="entry name" value="PA_subtilisin_like"/>
    <property type="match status" value="1"/>
</dbReference>
<keyword evidence="5 7" id="KW-0720">Serine protease</keyword>
<dbReference type="InterPro" id="IPR045051">
    <property type="entry name" value="SBT"/>
</dbReference>
<dbReference type="PROSITE" id="PS51892">
    <property type="entry name" value="SUBTILASE"/>
    <property type="match status" value="1"/>
</dbReference>
<keyword evidence="15" id="KW-1185">Reference proteome</keyword>
<evidence type="ECO:0000259" key="10">
    <source>
        <dbReference type="Pfam" id="PF00082"/>
    </source>
</evidence>
<evidence type="ECO:0000256" key="8">
    <source>
        <dbReference type="SAM" id="MobiDB-lite"/>
    </source>
</evidence>
<feature type="chain" id="PRO_5043180904" description="Subtilisin-like protease" evidence="9">
    <location>
        <begin position="29"/>
        <end position="781"/>
    </location>
</feature>
<dbReference type="InterPro" id="IPR041469">
    <property type="entry name" value="Subtilisin-like_FN3"/>
</dbReference>
<dbReference type="Gene3D" id="3.50.30.30">
    <property type="match status" value="1"/>
</dbReference>
<name>A0A3B6SPJ8_WHEAT</name>
<dbReference type="InterPro" id="IPR034197">
    <property type="entry name" value="Peptidases_S8_3"/>
</dbReference>
<comment type="similarity">
    <text evidence="1 7">Belongs to the peptidase S8 family.</text>
</comment>
<reference evidence="14" key="2">
    <citation type="submission" date="2018-10" db="UniProtKB">
        <authorList>
            <consortium name="EnsemblPlants"/>
        </authorList>
    </citation>
    <scope>IDENTIFICATION</scope>
</reference>
<feature type="active site" description="Charge relay system" evidence="6 7">
    <location>
        <position position="224"/>
    </location>
</feature>
<feature type="region of interest" description="Disordered" evidence="8">
    <location>
        <begin position="213"/>
        <end position="232"/>
    </location>
</feature>
<evidence type="ECO:0000256" key="3">
    <source>
        <dbReference type="ARBA" id="ARBA00022729"/>
    </source>
</evidence>
<evidence type="ECO:0000313" key="14">
    <source>
        <dbReference type="EnsemblPlants" id="TraesCS7B02G452500.1.cds1"/>
    </source>
</evidence>
<dbReference type="InterPro" id="IPR036852">
    <property type="entry name" value="Peptidase_S8/S53_dom_sf"/>
</dbReference>
<evidence type="ECO:0000256" key="2">
    <source>
        <dbReference type="ARBA" id="ARBA00022670"/>
    </source>
</evidence>
<reference evidence="14" key="1">
    <citation type="submission" date="2018-08" db="EMBL/GenBank/DDBJ databases">
        <authorList>
            <person name="Rossello M."/>
        </authorList>
    </citation>
    <scope>NUCLEOTIDE SEQUENCE [LARGE SCALE GENOMIC DNA]</scope>
    <source>
        <strain evidence="14">cv. Chinese Spring</strain>
    </source>
</reference>
<dbReference type="PRINTS" id="PR00723">
    <property type="entry name" value="SUBTILISIN"/>
</dbReference>
<dbReference type="Proteomes" id="UP000019116">
    <property type="component" value="Chromosome 7B"/>
</dbReference>
<dbReference type="Pfam" id="PF05922">
    <property type="entry name" value="Inhibitor_I9"/>
    <property type="match status" value="1"/>
</dbReference>
<feature type="domain" description="Subtilisin-like protease fibronectin type-III" evidence="13">
    <location>
        <begin position="671"/>
        <end position="769"/>
    </location>
</feature>
<dbReference type="Gene3D" id="3.30.70.80">
    <property type="entry name" value="Peptidase S8 propeptide/proteinase inhibitor I9"/>
    <property type="match status" value="1"/>
</dbReference>
<feature type="compositionally biased region" description="Basic and acidic residues" evidence="8">
    <location>
        <begin position="213"/>
        <end position="225"/>
    </location>
</feature>
<dbReference type="PROSITE" id="PS00138">
    <property type="entry name" value="SUBTILASE_SER"/>
    <property type="match status" value="1"/>
</dbReference>
<evidence type="ECO:0000256" key="5">
    <source>
        <dbReference type="ARBA" id="ARBA00022825"/>
    </source>
</evidence>
<evidence type="ECO:0000259" key="12">
    <source>
        <dbReference type="Pfam" id="PF05922"/>
    </source>
</evidence>
<dbReference type="InterPro" id="IPR023828">
    <property type="entry name" value="Peptidase_S8_Ser-AS"/>
</dbReference>
<evidence type="ECO:0000256" key="1">
    <source>
        <dbReference type="ARBA" id="ARBA00011073"/>
    </source>
</evidence>
<dbReference type="InterPro" id="IPR003137">
    <property type="entry name" value="PA_domain"/>
</dbReference>
<dbReference type="SMR" id="A0A3B6SPJ8"/>
<dbReference type="FunFam" id="3.40.50.200:FF:000006">
    <property type="entry name" value="Subtilisin-like protease SBT1.5"/>
    <property type="match status" value="1"/>
</dbReference>
<dbReference type="EnsemblPlants" id="TraesCS7B02G452500.1">
    <property type="protein sequence ID" value="TraesCS7B02G452500.1.cds1"/>
    <property type="gene ID" value="TraesCS7B02G452500"/>
</dbReference>
<dbReference type="SUPFAM" id="SSF52743">
    <property type="entry name" value="Subtilisin-like"/>
    <property type="match status" value="1"/>
</dbReference>
<feature type="active site" description="Charge relay system" evidence="6 7">
    <location>
        <position position="554"/>
    </location>
</feature>
<dbReference type="CDD" id="cd04852">
    <property type="entry name" value="Peptidases_S8_3"/>
    <property type="match status" value="1"/>
</dbReference>
<dbReference type="InterPro" id="IPR000209">
    <property type="entry name" value="Peptidase_S8/S53_dom"/>
</dbReference>
<accession>A0A3B6SPJ8</accession>
<evidence type="ECO:0000256" key="4">
    <source>
        <dbReference type="ARBA" id="ARBA00022801"/>
    </source>
</evidence>
<dbReference type="OrthoDB" id="206201at2759"/>
<dbReference type="Gramene" id="TraesLAC7B03G04200550.1">
    <property type="protein sequence ID" value="TraesLAC7B03G04200550.1.CDS1"/>
    <property type="gene ID" value="TraesLAC7B03G04200550"/>
</dbReference>
<dbReference type="GO" id="GO:0004252">
    <property type="term" value="F:serine-type endopeptidase activity"/>
    <property type="evidence" value="ECO:0000318"/>
    <property type="project" value="GO_Central"/>
</dbReference>
<gene>
    <name evidence="14" type="primary">LOC123158630</name>
</gene>
<organism evidence="14">
    <name type="scientific">Triticum aestivum</name>
    <name type="common">Wheat</name>
    <dbReference type="NCBI Taxonomy" id="4565"/>
    <lineage>
        <taxon>Eukaryota</taxon>
        <taxon>Viridiplantae</taxon>
        <taxon>Streptophyta</taxon>
        <taxon>Embryophyta</taxon>
        <taxon>Tracheophyta</taxon>
        <taxon>Spermatophyta</taxon>
        <taxon>Magnoliopsida</taxon>
        <taxon>Liliopsida</taxon>
        <taxon>Poales</taxon>
        <taxon>Poaceae</taxon>
        <taxon>BOP clade</taxon>
        <taxon>Pooideae</taxon>
        <taxon>Triticodae</taxon>
        <taxon>Triticeae</taxon>
        <taxon>Triticinae</taxon>
        <taxon>Triticum</taxon>
    </lineage>
</organism>
<evidence type="ECO:0000259" key="11">
    <source>
        <dbReference type="Pfam" id="PF02225"/>
    </source>
</evidence>
<dbReference type="Gramene" id="TraesCS7B02G452500.1">
    <property type="protein sequence ID" value="TraesCS7B02G452500.1.cds1"/>
    <property type="gene ID" value="TraesCS7B02G452500"/>
</dbReference>
<dbReference type="Gramene" id="TraesKAR7B01G0471480.1">
    <property type="protein sequence ID" value="cds.TraesKAR7B01G0471480.1"/>
    <property type="gene ID" value="TraesKAR7B01G0471480"/>
</dbReference>
<dbReference type="Gramene" id="TraesSYM7B03G04306310.1">
    <property type="protein sequence ID" value="TraesSYM7B03G04306310.1.CDS1"/>
    <property type="gene ID" value="TraesSYM7B03G04306310"/>
</dbReference>
<dbReference type="Gramene" id="TraesCLE_scaffold_002286_01G000200.1">
    <property type="protein sequence ID" value="TraesCLE_scaffold_002286_01G000200.1"/>
    <property type="gene ID" value="TraesCLE_scaffold_002286_01G000200"/>
</dbReference>
<evidence type="ECO:0000256" key="9">
    <source>
        <dbReference type="SAM" id="SignalP"/>
    </source>
</evidence>
<evidence type="ECO:0000256" key="7">
    <source>
        <dbReference type="PROSITE-ProRule" id="PRU01240"/>
    </source>
</evidence>
<dbReference type="Gene3D" id="2.60.40.2310">
    <property type="match status" value="1"/>
</dbReference>
<dbReference type="AlphaFoldDB" id="A0A3B6SPJ8"/>
<dbReference type="FunFam" id="3.50.30.30:FF:000005">
    <property type="entry name" value="subtilisin-like protease SBT1.5"/>
    <property type="match status" value="1"/>
</dbReference>
<dbReference type="OMA" id="WIPAMIM"/>
<evidence type="ECO:0008006" key="16">
    <source>
        <dbReference type="Google" id="ProtNLM"/>
    </source>
</evidence>
<keyword evidence="2 7" id="KW-0645">Protease</keyword>
<keyword evidence="4 7" id="KW-0378">Hydrolase</keyword>
<evidence type="ECO:0000259" key="13">
    <source>
        <dbReference type="Pfam" id="PF17766"/>
    </source>
</evidence>
<dbReference type="Pfam" id="PF02225">
    <property type="entry name" value="PA"/>
    <property type="match status" value="1"/>
</dbReference>
<dbReference type="InterPro" id="IPR015500">
    <property type="entry name" value="Peptidase_S8_subtilisin-rel"/>
</dbReference>
<feature type="domain" description="PA" evidence="11">
    <location>
        <begin position="382"/>
        <end position="465"/>
    </location>
</feature>
<feature type="signal peptide" evidence="9">
    <location>
        <begin position="1"/>
        <end position="28"/>
    </location>
</feature>
<dbReference type="GO" id="GO:0006508">
    <property type="term" value="P:proteolysis"/>
    <property type="evidence" value="ECO:0007669"/>
    <property type="project" value="UniProtKB-KW"/>
</dbReference>
<feature type="active site" description="Charge relay system" evidence="6 7">
    <location>
        <position position="147"/>
    </location>
</feature>
<dbReference type="Pfam" id="PF17766">
    <property type="entry name" value="fn3_6"/>
    <property type="match status" value="1"/>
</dbReference>
<evidence type="ECO:0000256" key="6">
    <source>
        <dbReference type="PIRSR" id="PIRSR615500-1"/>
    </source>
</evidence>
<dbReference type="PANTHER" id="PTHR10795">
    <property type="entry name" value="PROPROTEIN CONVERTASE SUBTILISIN/KEXIN"/>
    <property type="match status" value="1"/>
</dbReference>
<feature type="domain" description="Inhibitor I9" evidence="12">
    <location>
        <begin position="32"/>
        <end position="109"/>
    </location>
</feature>
<dbReference type="GO" id="GO:0005576">
    <property type="term" value="C:extracellular region"/>
    <property type="evidence" value="ECO:0000318"/>
    <property type="project" value="GO_Central"/>
</dbReference>
<dbReference type="Gramene" id="TraesCS7B03G1221700.1">
    <property type="protein sequence ID" value="TraesCS7B03G1221700.1.CDS1"/>
    <property type="gene ID" value="TraesCS7B03G1221700"/>
</dbReference>
<dbReference type="Pfam" id="PF00082">
    <property type="entry name" value="Peptidase_S8"/>
    <property type="match status" value="1"/>
</dbReference>
<dbReference type="InterPro" id="IPR037045">
    <property type="entry name" value="S8pro/Inhibitor_I9_sf"/>
</dbReference>
<keyword evidence="3 9" id="KW-0732">Signal</keyword>
<dbReference type="Gene3D" id="3.40.50.200">
    <property type="entry name" value="Peptidase S8/S53 domain"/>
    <property type="match status" value="1"/>
</dbReference>